<accession>A0AAD9VDJ5</accession>
<dbReference type="GO" id="GO:0016757">
    <property type="term" value="F:glycosyltransferase activity"/>
    <property type="evidence" value="ECO:0007669"/>
    <property type="project" value="UniProtKB-KW"/>
</dbReference>
<comment type="caution">
    <text evidence="2">The sequence shown here is derived from an EMBL/GenBank/DDBJ whole genome shotgun (WGS) entry which is preliminary data.</text>
</comment>
<gene>
    <name evidence="2" type="ORF">P5673_005857</name>
</gene>
<dbReference type="GO" id="GO:0006506">
    <property type="term" value="P:GPI anchor biosynthetic process"/>
    <property type="evidence" value="ECO:0007669"/>
    <property type="project" value="InterPro"/>
</dbReference>
<feature type="transmembrane region" description="Helical" evidence="1">
    <location>
        <begin position="292"/>
        <end position="317"/>
    </location>
</feature>
<name>A0AAD9VDJ5_ACRCE</name>
<keyword evidence="3" id="KW-1185">Reference proteome</keyword>
<dbReference type="Pfam" id="PF05024">
    <property type="entry name" value="Gpi1"/>
    <property type="match status" value="1"/>
</dbReference>
<keyword evidence="1" id="KW-0812">Transmembrane</keyword>
<dbReference type="GO" id="GO:0005783">
    <property type="term" value="C:endoplasmic reticulum"/>
    <property type="evidence" value="ECO:0007669"/>
    <property type="project" value="TreeGrafter"/>
</dbReference>
<keyword evidence="2" id="KW-0328">Glycosyltransferase</keyword>
<feature type="transmembrane region" description="Helical" evidence="1">
    <location>
        <begin position="463"/>
        <end position="480"/>
    </location>
</feature>
<protein>
    <submittedName>
        <fullName evidence="2">Phosphatidylinositol N-acetylglucosaminyltransferase subunit Q</fullName>
    </submittedName>
</protein>
<dbReference type="GO" id="GO:0016020">
    <property type="term" value="C:membrane"/>
    <property type="evidence" value="ECO:0007669"/>
    <property type="project" value="InterPro"/>
</dbReference>
<reference evidence="2" key="2">
    <citation type="journal article" date="2023" name="Science">
        <title>Genomic signatures of disease resistance in endangered staghorn corals.</title>
        <authorList>
            <person name="Vollmer S.V."/>
            <person name="Selwyn J.D."/>
            <person name="Despard B.A."/>
            <person name="Roesel C.L."/>
        </authorList>
    </citation>
    <scope>NUCLEOTIDE SEQUENCE</scope>
    <source>
        <strain evidence="2">K2</strain>
    </source>
</reference>
<reference evidence="2" key="1">
    <citation type="journal article" date="2023" name="G3 (Bethesda)">
        <title>Whole genome assembly and annotation of the endangered Caribbean coral Acropora cervicornis.</title>
        <authorList>
            <person name="Selwyn J.D."/>
            <person name="Vollmer S.V."/>
        </authorList>
    </citation>
    <scope>NUCLEOTIDE SEQUENCE</scope>
    <source>
        <strain evidence="2">K2</strain>
    </source>
</reference>
<proteinExistence type="predicted"/>
<dbReference type="AlphaFoldDB" id="A0AAD9VDJ5"/>
<organism evidence="2 3">
    <name type="scientific">Acropora cervicornis</name>
    <name type="common">Staghorn coral</name>
    <dbReference type="NCBI Taxonomy" id="6130"/>
    <lineage>
        <taxon>Eukaryota</taxon>
        <taxon>Metazoa</taxon>
        <taxon>Cnidaria</taxon>
        <taxon>Anthozoa</taxon>
        <taxon>Hexacorallia</taxon>
        <taxon>Scleractinia</taxon>
        <taxon>Astrocoeniina</taxon>
        <taxon>Acroporidae</taxon>
        <taxon>Acropora</taxon>
    </lineage>
</organism>
<evidence type="ECO:0000313" key="3">
    <source>
        <dbReference type="Proteomes" id="UP001249851"/>
    </source>
</evidence>
<dbReference type="Proteomes" id="UP001249851">
    <property type="component" value="Unassembled WGS sequence"/>
</dbReference>
<evidence type="ECO:0000256" key="1">
    <source>
        <dbReference type="SAM" id="Phobius"/>
    </source>
</evidence>
<dbReference type="InterPro" id="IPR007720">
    <property type="entry name" value="PigQ/GPI1"/>
</dbReference>
<feature type="transmembrane region" description="Helical" evidence="1">
    <location>
        <begin position="411"/>
        <end position="430"/>
    </location>
</feature>
<keyword evidence="1" id="KW-1133">Transmembrane helix</keyword>
<sequence>MAAPIITKKLRVFFPRHCLLYDSGLIVGWQLCGENAFVALTVICSSFTSSKLSERFSKLRGEISSSSLSVCGVWINEKPGKSVSEVLAETIEDSLLSTEGRIIVCLPRNAIVPQLYILENKCSRDGAVIVLYNQPTENAPLKIKAPSAETSEFWRQLQRAEEKPSTELSKILELLNRSCKEEGKISAMMKNTDTVESFTGGNSLFSLISEVVKKIHWLCSCLNFEMFSRWQLAVRFLSCWSVGVLQCLTRVKQMKALCMCFIQPKRDEEDLSKVSSLQSGENCTTKQEVFPIVWFGSLISAMLIDISLGILIVSWIFGNGYNLRATDFMMEKTNTVAELLSALLDWLKDAPAGLKLNKQLAECLSTFFLYHIYLWQIYLSCIEPYLQIITKVIITSGCLGVTFLLSMVSEVLSVLTLHIYCFYVYAARLYNFQLKKLITLFRLFTGRRWNIEKNQVESVPFKADSLFLGTLFFTILLFLLPTTAMYYAVFTVLRLMVLLVKGAINRVINTMNNLPVFPLAVACVKPDLLPGGITFELLEPTIYPEEKFNIQNGCSRNITTPLPSVCLVLHNQLVPLAKLISHYLIDIQPDDPTSTQSCLTLMSKLAKGELIYPWVKTRHSK</sequence>
<dbReference type="EMBL" id="JARQWQ010000009">
    <property type="protein sequence ID" value="KAK2569990.1"/>
    <property type="molecule type" value="Genomic_DNA"/>
</dbReference>
<dbReference type="PANTHER" id="PTHR21329:SF3">
    <property type="entry name" value="PHOSPHATIDYLINOSITOL N-ACETYLGLUCOSAMINYLTRANSFERASE SUBUNIT Q"/>
    <property type="match status" value="1"/>
</dbReference>
<keyword evidence="1" id="KW-0472">Membrane</keyword>
<keyword evidence="2" id="KW-0808">Transferase</keyword>
<evidence type="ECO:0000313" key="2">
    <source>
        <dbReference type="EMBL" id="KAK2569990.1"/>
    </source>
</evidence>
<dbReference type="PANTHER" id="PTHR21329">
    <property type="entry name" value="PHOSPHATIDYLINOSITOL N-ACETYLGLUCOSAMINYLTRANSFERASE SUBUNIT Q-RELATED"/>
    <property type="match status" value="1"/>
</dbReference>